<dbReference type="InterPro" id="IPR052520">
    <property type="entry name" value="ATL_DNA_repair"/>
</dbReference>
<dbReference type="GO" id="GO:0008168">
    <property type="term" value="F:methyltransferase activity"/>
    <property type="evidence" value="ECO:0007669"/>
    <property type="project" value="UniProtKB-KW"/>
</dbReference>
<dbReference type="EMBL" id="FPAI01000008">
    <property type="protein sequence ID" value="SFS74261.1"/>
    <property type="molecule type" value="Genomic_DNA"/>
</dbReference>
<gene>
    <name evidence="3" type="ORF">HMI01_09740</name>
    <name evidence="4" type="ORF">SAMN05421668_10856</name>
</gene>
<feature type="domain" description="Methylated-DNA-[protein]-cysteine S-methyltransferase DNA binding" evidence="2">
    <location>
        <begin position="4"/>
        <end position="82"/>
    </location>
</feature>
<dbReference type="EMBL" id="BJWJ01000007">
    <property type="protein sequence ID" value="GEM03986.1"/>
    <property type="molecule type" value="Genomic_DNA"/>
</dbReference>
<dbReference type="STRING" id="306541.SAMN05421668_10856"/>
<dbReference type="OrthoDB" id="9789813at2"/>
<dbReference type="Pfam" id="PF01035">
    <property type="entry name" value="DNA_binding_1"/>
    <property type="match status" value="1"/>
</dbReference>
<dbReference type="InterPro" id="IPR036217">
    <property type="entry name" value="MethylDNA_cys_MeTrfase_DNAb"/>
</dbReference>
<proteinExistence type="predicted"/>
<dbReference type="Proteomes" id="UP000321773">
    <property type="component" value="Unassembled WGS sequence"/>
</dbReference>
<dbReference type="GO" id="GO:0006281">
    <property type="term" value="P:DNA repair"/>
    <property type="evidence" value="ECO:0007669"/>
    <property type="project" value="InterPro"/>
</dbReference>
<evidence type="ECO:0000313" key="4">
    <source>
        <dbReference type="EMBL" id="SFS74261.1"/>
    </source>
</evidence>
<sequence length="96" mass="10726">MTSDFKQAVINIVSNTKPGEWISYGDVAVLAGRPRAARAVSGIIKRQQETLPWHRVVGKGGHISIKDPDLRRKQIQKLQREGQIISETGHIKTKET</sequence>
<dbReference type="SUPFAM" id="SSF46767">
    <property type="entry name" value="Methylated DNA-protein cysteine methyltransferase, C-terminal domain"/>
    <property type="match status" value="1"/>
</dbReference>
<keyword evidence="4" id="KW-0808">Transferase</keyword>
<evidence type="ECO:0000259" key="2">
    <source>
        <dbReference type="Pfam" id="PF01035"/>
    </source>
</evidence>
<dbReference type="PANTHER" id="PTHR42942">
    <property type="entry name" value="6-O-METHYLGUANINE DNA METHYLTRANSFERASE"/>
    <property type="match status" value="1"/>
</dbReference>
<dbReference type="Proteomes" id="UP000199139">
    <property type="component" value="Unassembled WGS sequence"/>
</dbReference>
<evidence type="ECO:0000256" key="1">
    <source>
        <dbReference type="ARBA" id="ARBA00022763"/>
    </source>
</evidence>
<keyword evidence="4" id="KW-0489">Methyltransferase</keyword>
<protein>
    <submittedName>
        <fullName evidence="3">Methylated-DNA--protein-cysteine methyltransferase</fullName>
    </submittedName>
    <submittedName>
        <fullName evidence="4">Methylated-DNA-protein-cysteine methyltransferase related protein</fullName>
    </submittedName>
</protein>
<keyword evidence="1" id="KW-0227">DNA damage</keyword>
<dbReference type="GO" id="GO:0032259">
    <property type="term" value="P:methylation"/>
    <property type="evidence" value="ECO:0007669"/>
    <property type="project" value="UniProtKB-KW"/>
</dbReference>
<dbReference type="Gene3D" id="1.10.10.10">
    <property type="entry name" value="Winged helix-like DNA-binding domain superfamily/Winged helix DNA-binding domain"/>
    <property type="match status" value="1"/>
</dbReference>
<name>A0A1I6SBB6_9BACI</name>
<dbReference type="CDD" id="cd06445">
    <property type="entry name" value="ATase"/>
    <property type="match status" value="1"/>
</dbReference>
<dbReference type="AlphaFoldDB" id="A0A1I6SBB6"/>
<organism evidence="4 5">
    <name type="scientific">Halolactibacillus miurensis</name>
    <dbReference type="NCBI Taxonomy" id="306541"/>
    <lineage>
        <taxon>Bacteria</taxon>
        <taxon>Bacillati</taxon>
        <taxon>Bacillota</taxon>
        <taxon>Bacilli</taxon>
        <taxon>Bacillales</taxon>
        <taxon>Bacillaceae</taxon>
        <taxon>Halolactibacillus</taxon>
    </lineage>
</organism>
<dbReference type="InterPro" id="IPR014048">
    <property type="entry name" value="MethylDNA_cys_MeTrfase_DNA-bd"/>
</dbReference>
<reference evidence="3 6" key="2">
    <citation type="submission" date="2019-07" db="EMBL/GenBank/DDBJ databases">
        <title>Whole genome shotgun sequence of Halolactibacillus miurensis NBRC 100873.</title>
        <authorList>
            <person name="Hosoyama A."/>
            <person name="Uohara A."/>
            <person name="Ohji S."/>
            <person name="Ichikawa N."/>
        </authorList>
    </citation>
    <scope>NUCLEOTIDE SEQUENCE [LARGE SCALE GENOMIC DNA]</scope>
    <source>
        <strain evidence="3 6">NBRC 100873</strain>
    </source>
</reference>
<evidence type="ECO:0000313" key="3">
    <source>
        <dbReference type="EMBL" id="GEM03986.1"/>
    </source>
</evidence>
<accession>A0A1I6SBB6</accession>
<evidence type="ECO:0000313" key="5">
    <source>
        <dbReference type="Proteomes" id="UP000199139"/>
    </source>
</evidence>
<dbReference type="PANTHER" id="PTHR42942:SF1">
    <property type="entry name" value="ALKYLTRANSFERASE-LIKE PROTEIN 1"/>
    <property type="match status" value="1"/>
</dbReference>
<keyword evidence="6" id="KW-1185">Reference proteome</keyword>
<evidence type="ECO:0000313" key="6">
    <source>
        <dbReference type="Proteomes" id="UP000321773"/>
    </source>
</evidence>
<dbReference type="RefSeq" id="WP_089853740.1">
    <property type="nucleotide sequence ID" value="NZ_BJWJ01000007.1"/>
</dbReference>
<dbReference type="InterPro" id="IPR036388">
    <property type="entry name" value="WH-like_DNA-bd_sf"/>
</dbReference>
<reference evidence="4 5" key="1">
    <citation type="submission" date="2016-10" db="EMBL/GenBank/DDBJ databases">
        <authorList>
            <person name="de Groot N.N."/>
        </authorList>
    </citation>
    <scope>NUCLEOTIDE SEQUENCE [LARGE SCALE GENOMIC DNA]</scope>
    <source>
        <strain evidence="4 5">DSM 17074</strain>
    </source>
</reference>